<dbReference type="RefSeq" id="WP_000055815.1">
    <property type="nucleotide sequence ID" value="NZ_NFCF01000083.1"/>
</dbReference>
<proteinExistence type="inferred from homology"/>
<evidence type="ECO:0000256" key="1">
    <source>
        <dbReference type="ARBA" id="ARBA00006739"/>
    </source>
</evidence>
<protein>
    <submittedName>
        <fullName evidence="3">Glycosyl transferase family 2</fullName>
    </submittedName>
</protein>
<gene>
    <name evidence="3" type="ORF">BK699_20410</name>
</gene>
<comment type="caution">
    <text evidence="3">The sequence shown here is derived from an EMBL/GenBank/DDBJ whole genome shotgun (WGS) entry which is preliminary data.</text>
</comment>
<evidence type="ECO:0000259" key="2">
    <source>
        <dbReference type="Pfam" id="PF00535"/>
    </source>
</evidence>
<dbReference type="Proteomes" id="UP000195152">
    <property type="component" value="Unassembled WGS sequence"/>
</dbReference>
<organism evidence="3 4">
    <name type="scientific">Bacillus thuringiensis serovar mexicanensis</name>
    <dbReference type="NCBI Taxonomy" id="180868"/>
    <lineage>
        <taxon>Bacteria</taxon>
        <taxon>Bacillati</taxon>
        <taxon>Bacillota</taxon>
        <taxon>Bacilli</taxon>
        <taxon>Bacillales</taxon>
        <taxon>Bacillaceae</taxon>
        <taxon>Bacillus</taxon>
        <taxon>Bacillus cereus group</taxon>
    </lineage>
</organism>
<reference evidence="3 4" key="1">
    <citation type="submission" date="2016-10" db="EMBL/GenBank/DDBJ databases">
        <title>Comparative genomics of Bacillus thuringiensis reveals a path to pathogens against multiple invertebrate hosts.</title>
        <authorList>
            <person name="Zheng J."/>
            <person name="Gao Q."/>
            <person name="Liu H."/>
            <person name="Peng D."/>
            <person name="Ruan L."/>
            <person name="Sun M."/>
        </authorList>
    </citation>
    <scope>NUCLEOTIDE SEQUENCE [LARGE SCALE GENOMIC DNA]</scope>
    <source>
        <strain evidence="3">BGSC 4AC1</strain>
    </source>
</reference>
<dbReference type="InterPro" id="IPR001173">
    <property type="entry name" value="Glyco_trans_2-like"/>
</dbReference>
<evidence type="ECO:0000313" key="3">
    <source>
        <dbReference type="EMBL" id="OTW46439.1"/>
    </source>
</evidence>
<name>A0A242W4K5_BACTU</name>
<dbReference type="Pfam" id="PF00535">
    <property type="entry name" value="Glycos_transf_2"/>
    <property type="match status" value="1"/>
</dbReference>
<dbReference type="AlphaFoldDB" id="A0A242W4K5"/>
<feature type="domain" description="Glycosyltransferase 2-like" evidence="2">
    <location>
        <begin position="126"/>
        <end position="256"/>
    </location>
</feature>
<dbReference type="EMBL" id="NFCF01000083">
    <property type="protein sequence ID" value="OTW46439.1"/>
    <property type="molecule type" value="Genomic_DNA"/>
</dbReference>
<dbReference type="Gene3D" id="3.90.550.10">
    <property type="entry name" value="Spore Coat Polysaccharide Biosynthesis Protein SpsA, Chain A"/>
    <property type="match status" value="1"/>
</dbReference>
<dbReference type="InterPro" id="IPR029044">
    <property type="entry name" value="Nucleotide-diphossugar_trans"/>
</dbReference>
<evidence type="ECO:0000313" key="4">
    <source>
        <dbReference type="Proteomes" id="UP000195152"/>
    </source>
</evidence>
<accession>A0A242W4K5</accession>
<dbReference type="PANTHER" id="PTHR22916">
    <property type="entry name" value="GLYCOSYLTRANSFERASE"/>
    <property type="match status" value="1"/>
</dbReference>
<comment type="similarity">
    <text evidence="1">Belongs to the glycosyltransferase 2 family.</text>
</comment>
<dbReference type="SUPFAM" id="SSF53448">
    <property type="entry name" value="Nucleotide-diphospho-sugar transferases"/>
    <property type="match status" value="1"/>
</dbReference>
<dbReference type="GO" id="GO:0016740">
    <property type="term" value="F:transferase activity"/>
    <property type="evidence" value="ECO:0007669"/>
    <property type="project" value="UniProtKB-KW"/>
</dbReference>
<keyword evidence="3" id="KW-0808">Transferase</keyword>
<sequence length="509" mass="59851">MSLNHPALLTVYIFVSKKNSWGALKETIRNLEQSGITVKIKEPEDKLFNIIPKHPRIYVSLGLEWEEFQYLADLPLHERKRWLHFTCPTQIQPFKLFHAWLKFTDPLPENKKILPTRFSSETPLVSVFTASYKPKEKIQRPYRSLLNQTYSHWEWVIVDDSGDNDEAYINDLLSLDDPRVRRYRQDSSSGYIGAVKRYAASLCTGEILVEVDHDDELTPDCLEKIVCAFQENPDYGFVYGDCTEVYEENKDCHWYGWDCGYGYSMYYRVWVHEMNRWQNVYKQTVINGNTIIHLMGLPNHPRAWTRDCYHQIGGHREELLVADDYDILVRTFIHTKYIAIPSLLYIQYRNKDGNNSTFHRNEQIQILCEQLKEYYHDRIYKKVKELGLLESIPYNRIWETDTNHVARKSGHIIHESTSKISHLFPIPYSCNKTEHPKLFELLEQGLKNNFETLEIVVVGRIPTQIESFASQAPMGSIRWWPMEPTDSLETCIKYAEFCASCKEKIITLP</sequence>